<gene>
    <name evidence="1" type="ORF">R1flu_014549</name>
</gene>
<organism evidence="1 2">
    <name type="scientific">Riccia fluitans</name>
    <dbReference type="NCBI Taxonomy" id="41844"/>
    <lineage>
        <taxon>Eukaryota</taxon>
        <taxon>Viridiplantae</taxon>
        <taxon>Streptophyta</taxon>
        <taxon>Embryophyta</taxon>
        <taxon>Marchantiophyta</taxon>
        <taxon>Marchantiopsida</taxon>
        <taxon>Marchantiidae</taxon>
        <taxon>Marchantiales</taxon>
        <taxon>Ricciaceae</taxon>
        <taxon>Riccia</taxon>
    </lineage>
</organism>
<dbReference type="Proteomes" id="UP001605036">
    <property type="component" value="Unassembled WGS sequence"/>
</dbReference>
<reference evidence="1 2" key="1">
    <citation type="submission" date="2024-09" db="EMBL/GenBank/DDBJ databases">
        <title>Chromosome-scale assembly of Riccia fluitans.</title>
        <authorList>
            <person name="Paukszto L."/>
            <person name="Sawicki J."/>
            <person name="Karawczyk K."/>
            <person name="Piernik-Szablinska J."/>
            <person name="Szczecinska M."/>
            <person name="Mazdziarz M."/>
        </authorList>
    </citation>
    <scope>NUCLEOTIDE SEQUENCE [LARGE SCALE GENOMIC DNA]</scope>
    <source>
        <strain evidence="1">Rf_01</strain>
        <tissue evidence="1">Aerial parts of the thallus</tissue>
    </source>
</reference>
<accession>A0ABD1YGN8</accession>
<keyword evidence="2" id="KW-1185">Reference proteome</keyword>
<evidence type="ECO:0000313" key="2">
    <source>
        <dbReference type="Proteomes" id="UP001605036"/>
    </source>
</evidence>
<name>A0ABD1YGN8_9MARC</name>
<evidence type="ECO:0000313" key="1">
    <source>
        <dbReference type="EMBL" id="KAL2629863.1"/>
    </source>
</evidence>
<dbReference type="AlphaFoldDB" id="A0ABD1YGN8"/>
<comment type="caution">
    <text evidence="1">The sequence shown here is derived from an EMBL/GenBank/DDBJ whole genome shotgun (WGS) entry which is preliminary data.</text>
</comment>
<sequence>MLLIEKHVAVEPTGFPADMPVDLEYESMAIRRLENVDCGIEQCGCGGSVDDWLQVTARPRGFPADMPVDLEYESMAIRRLENVDCGIEQSSPSAGFN</sequence>
<protein>
    <submittedName>
        <fullName evidence="1">Uncharacterized protein</fullName>
    </submittedName>
</protein>
<dbReference type="EMBL" id="JBHFFA010000004">
    <property type="protein sequence ID" value="KAL2629863.1"/>
    <property type="molecule type" value="Genomic_DNA"/>
</dbReference>
<proteinExistence type="predicted"/>